<name>A0A0D6JH92_9HYPH</name>
<evidence type="ECO:0000256" key="1">
    <source>
        <dbReference type="PROSITE-ProRule" id="PRU00473"/>
    </source>
</evidence>
<evidence type="ECO:0000256" key="2">
    <source>
        <dbReference type="SAM" id="MobiDB-lite"/>
    </source>
</evidence>
<dbReference type="RefSeq" id="WP_244464946.1">
    <property type="nucleotide sequence ID" value="NZ_LN829118.1"/>
</dbReference>
<gene>
    <name evidence="5" type="ORF">YBN1229_v1_2428</name>
</gene>
<feature type="signal peptide" evidence="3">
    <location>
        <begin position="1"/>
        <end position="28"/>
    </location>
</feature>
<evidence type="ECO:0000256" key="3">
    <source>
        <dbReference type="SAM" id="SignalP"/>
    </source>
</evidence>
<dbReference type="KEGG" id="fil:BN1229_v1_3493"/>
<evidence type="ECO:0000259" key="4">
    <source>
        <dbReference type="PROSITE" id="PS51123"/>
    </source>
</evidence>
<reference evidence="6" key="1">
    <citation type="submission" date="2015-02" db="EMBL/GenBank/DDBJ databases">
        <authorList>
            <person name="Chooi Y.-H."/>
        </authorList>
    </citation>
    <scope>NUCLEOTIDE SEQUENCE [LARGE SCALE GENOMIC DNA]</scope>
    <source>
        <strain evidence="6">strain Y</strain>
    </source>
</reference>
<dbReference type="AlphaFoldDB" id="A0A0D6JH92"/>
<dbReference type="PANTHER" id="PTHR30329">
    <property type="entry name" value="STATOR ELEMENT OF FLAGELLAR MOTOR COMPLEX"/>
    <property type="match status" value="1"/>
</dbReference>
<dbReference type="EMBL" id="LN829119">
    <property type="protein sequence ID" value="CPR20039.1"/>
    <property type="molecule type" value="Genomic_DNA"/>
</dbReference>
<feature type="domain" description="OmpA-like" evidence="4">
    <location>
        <begin position="402"/>
        <end position="527"/>
    </location>
</feature>
<dbReference type="Gene3D" id="3.30.1330.60">
    <property type="entry name" value="OmpA-like domain"/>
    <property type="match status" value="1"/>
</dbReference>
<feature type="compositionally biased region" description="Basic and acidic residues" evidence="2">
    <location>
        <begin position="60"/>
        <end position="244"/>
    </location>
</feature>
<dbReference type="SUPFAM" id="SSF103088">
    <property type="entry name" value="OmpA-like"/>
    <property type="match status" value="1"/>
</dbReference>
<dbReference type="KEGG" id="fiy:BN1229_v1_2428"/>
<accession>A0A0D6JH92</accession>
<dbReference type="GO" id="GO:0016020">
    <property type="term" value="C:membrane"/>
    <property type="evidence" value="ECO:0007669"/>
    <property type="project" value="UniProtKB-UniRule"/>
</dbReference>
<dbReference type="Proteomes" id="UP000033187">
    <property type="component" value="Chromosome 1"/>
</dbReference>
<dbReference type="InterPro" id="IPR050330">
    <property type="entry name" value="Bact_OuterMem_StrucFunc"/>
</dbReference>
<feature type="region of interest" description="Disordered" evidence="2">
    <location>
        <begin position="39"/>
        <end position="244"/>
    </location>
</feature>
<dbReference type="PROSITE" id="PS51123">
    <property type="entry name" value="OMPA_2"/>
    <property type="match status" value="1"/>
</dbReference>
<dbReference type="PANTHER" id="PTHR30329:SF21">
    <property type="entry name" value="LIPOPROTEIN YIAD-RELATED"/>
    <property type="match status" value="1"/>
</dbReference>
<keyword evidence="1" id="KW-0472">Membrane</keyword>
<keyword evidence="6" id="KW-1185">Reference proteome</keyword>
<organism evidence="5 6">
    <name type="scientific">Candidatus Filomicrobium marinum</name>
    <dbReference type="NCBI Taxonomy" id="1608628"/>
    <lineage>
        <taxon>Bacteria</taxon>
        <taxon>Pseudomonadati</taxon>
        <taxon>Pseudomonadota</taxon>
        <taxon>Alphaproteobacteria</taxon>
        <taxon>Hyphomicrobiales</taxon>
        <taxon>Hyphomicrobiaceae</taxon>
        <taxon>Filomicrobium</taxon>
    </lineage>
</organism>
<sequence length="527" mass="63012">MSTTTRAKYMALGGAISLSVAWPLPIQAADTTVPVSNPVILAQAGSGDEPHPRAKQNQKAQEEKKKQQQQRKQEQRSERKEKREQKKDDHAERKRERRDDRKENKERKRDQKAERKEDRAQHKEERREDRKDNREQKRENKAERKEDRAQRQEERRDDRQDNREQKRENKAERKEDRAQRKEERRDDRQENRERNRADPKDDRRDERREKRDQRRAGPSEGRKGREGNISEIRRQRKERREGGRVVIEEPGNRRIIREGRRTIIRHDDADRFRRNARNVDVRRRNGERITTITRPNGVTIITIEDENGRLLRRVRRGRDGREVVLIDNRRHHRHGSDRRGDNVLWFLLDLTMPRVNIERRYYVVDADRASEDDLYDTLIAPPVVDIEREYSLDEVRYNYPLRARMRSINLNTVNFEFGSWELDNEALDHLEEVARAINRALDRNPNEIFLIEGHTDAVGEDEDNLTLSDRRAESVAIVLSEDFGIPPENLTTQGYGEEYLLVETPEPERRNRRVTIRRITPLLSRNR</sequence>
<proteinExistence type="predicted"/>
<dbReference type="CDD" id="cd07185">
    <property type="entry name" value="OmpA_C-like"/>
    <property type="match status" value="1"/>
</dbReference>
<feature type="chain" id="PRO_5002306217" evidence="3">
    <location>
        <begin position="29"/>
        <end position="527"/>
    </location>
</feature>
<evidence type="ECO:0000313" key="6">
    <source>
        <dbReference type="Proteomes" id="UP000033187"/>
    </source>
</evidence>
<keyword evidence="3" id="KW-0732">Signal</keyword>
<dbReference type="InterPro" id="IPR036737">
    <property type="entry name" value="OmpA-like_sf"/>
</dbReference>
<dbReference type="InterPro" id="IPR006665">
    <property type="entry name" value="OmpA-like"/>
</dbReference>
<evidence type="ECO:0000313" key="5">
    <source>
        <dbReference type="EMBL" id="CPR20039.1"/>
    </source>
</evidence>
<dbReference type="Pfam" id="PF00691">
    <property type="entry name" value="OmpA"/>
    <property type="match status" value="1"/>
</dbReference>
<protein>
    <submittedName>
        <fullName evidence="5">Outer membrane protein/peptidoglycan-associated (Lipo)protein (Modular protein)</fullName>
    </submittedName>
</protein>